<name>D7G821_ECTSI</name>
<organism evidence="2 3">
    <name type="scientific">Ectocarpus siliculosus</name>
    <name type="common">Brown alga</name>
    <name type="synonym">Conferva siliculosa</name>
    <dbReference type="NCBI Taxonomy" id="2880"/>
    <lineage>
        <taxon>Eukaryota</taxon>
        <taxon>Sar</taxon>
        <taxon>Stramenopiles</taxon>
        <taxon>Ochrophyta</taxon>
        <taxon>PX clade</taxon>
        <taxon>Phaeophyceae</taxon>
        <taxon>Ectocarpales</taxon>
        <taxon>Ectocarpaceae</taxon>
        <taxon>Ectocarpus</taxon>
    </lineage>
</organism>
<accession>D7G821</accession>
<evidence type="ECO:0000256" key="1">
    <source>
        <dbReference type="SAM" id="MobiDB-lite"/>
    </source>
</evidence>
<evidence type="ECO:0000313" key="3">
    <source>
        <dbReference type="Proteomes" id="UP000002630"/>
    </source>
</evidence>
<evidence type="ECO:0000313" key="2">
    <source>
        <dbReference type="EMBL" id="CBJ27896.1"/>
    </source>
</evidence>
<proteinExistence type="predicted"/>
<keyword evidence="3" id="KW-1185">Reference proteome</keyword>
<dbReference type="EMBL" id="FN649096">
    <property type="protein sequence ID" value="CBJ27896.1"/>
    <property type="molecule type" value="Genomic_DNA"/>
</dbReference>
<protein>
    <submittedName>
        <fullName evidence="2">Uncharacterized protein</fullName>
    </submittedName>
</protein>
<feature type="compositionally biased region" description="Polar residues" evidence="1">
    <location>
        <begin position="63"/>
        <end position="72"/>
    </location>
</feature>
<sequence>MRPAPLVGDVRSSSARGAWHAAYLKTWASFQHLIHPDLARAAGRSGRGGVGERRAKREEGESSKSAGRSISSWDADEMDSIARRCKLNPRAASRPQSGPFGAEGLARLRRTIRSVQQCTNEAGQGVTSNVSKERLESAQRDCMSACLNVISSRGEEPGGILKAASIFVGKISSTYTDETIERVKTIKLWFAWLQIERNQFLILLLNFPAGRVLWKGNSANSG</sequence>
<dbReference type="AlphaFoldDB" id="D7G821"/>
<dbReference type="Proteomes" id="UP000002630">
    <property type="component" value="Linkage Group LG16"/>
</dbReference>
<dbReference type="InParanoid" id="D7G821"/>
<gene>
    <name evidence="2" type="ORF">Esi_0086_0098</name>
</gene>
<dbReference type="OrthoDB" id="10589312at2759"/>
<feature type="compositionally biased region" description="Basic and acidic residues" evidence="1">
    <location>
        <begin position="50"/>
        <end position="62"/>
    </location>
</feature>
<feature type="region of interest" description="Disordered" evidence="1">
    <location>
        <begin position="41"/>
        <end position="73"/>
    </location>
</feature>
<reference evidence="2 3" key="1">
    <citation type="journal article" date="2010" name="Nature">
        <title>The Ectocarpus genome and the independent evolution of multicellularity in brown algae.</title>
        <authorList>
            <person name="Cock J.M."/>
            <person name="Sterck L."/>
            <person name="Rouze P."/>
            <person name="Scornet D."/>
            <person name="Allen A.E."/>
            <person name="Amoutzias G."/>
            <person name="Anthouard V."/>
            <person name="Artiguenave F."/>
            <person name="Aury J.M."/>
            <person name="Badger J.H."/>
            <person name="Beszteri B."/>
            <person name="Billiau K."/>
            <person name="Bonnet E."/>
            <person name="Bothwell J.H."/>
            <person name="Bowler C."/>
            <person name="Boyen C."/>
            <person name="Brownlee C."/>
            <person name="Carrano C.J."/>
            <person name="Charrier B."/>
            <person name="Cho G.Y."/>
            <person name="Coelho S.M."/>
            <person name="Collen J."/>
            <person name="Corre E."/>
            <person name="Da Silva C."/>
            <person name="Delage L."/>
            <person name="Delaroque N."/>
            <person name="Dittami S.M."/>
            <person name="Doulbeau S."/>
            <person name="Elias M."/>
            <person name="Farnham G."/>
            <person name="Gachon C.M."/>
            <person name="Gschloessl B."/>
            <person name="Heesch S."/>
            <person name="Jabbari K."/>
            <person name="Jubin C."/>
            <person name="Kawai H."/>
            <person name="Kimura K."/>
            <person name="Kloareg B."/>
            <person name="Kupper F.C."/>
            <person name="Lang D."/>
            <person name="Le Bail A."/>
            <person name="Leblanc C."/>
            <person name="Lerouge P."/>
            <person name="Lohr M."/>
            <person name="Lopez P.J."/>
            <person name="Martens C."/>
            <person name="Maumus F."/>
            <person name="Michel G."/>
            <person name="Miranda-Saavedra D."/>
            <person name="Morales J."/>
            <person name="Moreau H."/>
            <person name="Motomura T."/>
            <person name="Nagasato C."/>
            <person name="Napoli C.A."/>
            <person name="Nelson D.R."/>
            <person name="Nyvall-Collen P."/>
            <person name="Peters A.F."/>
            <person name="Pommier C."/>
            <person name="Potin P."/>
            <person name="Poulain J."/>
            <person name="Quesneville H."/>
            <person name="Read B."/>
            <person name="Rensing S.A."/>
            <person name="Ritter A."/>
            <person name="Rousvoal S."/>
            <person name="Samanta M."/>
            <person name="Samson G."/>
            <person name="Schroeder D.C."/>
            <person name="Segurens B."/>
            <person name="Strittmatter M."/>
            <person name="Tonon T."/>
            <person name="Tregear J.W."/>
            <person name="Valentin K."/>
            <person name="von Dassow P."/>
            <person name="Yamagishi T."/>
            <person name="Van de Peer Y."/>
            <person name="Wincker P."/>
        </authorList>
    </citation>
    <scope>NUCLEOTIDE SEQUENCE [LARGE SCALE GENOMIC DNA]</scope>
    <source>
        <strain evidence="3">Ec32 / CCAP1310/4</strain>
    </source>
</reference>
<dbReference type="EMBL" id="FN649741">
    <property type="protein sequence ID" value="CBJ27896.1"/>
    <property type="molecule type" value="Genomic_DNA"/>
</dbReference>